<dbReference type="RefSeq" id="WP_192037393.1">
    <property type="nucleotide sequence ID" value="NZ_JACYWE010000001.1"/>
</dbReference>
<dbReference type="Gene3D" id="3.40.50.1820">
    <property type="entry name" value="alpha/beta hydrolase"/>
    <property type="match status" value="1"/>
</dbReference>
<sequence>MSTLPPIVLVHGIRLSHAEWTAETAQLLEHGHRVAAIDLPGHGSRRGEPFTLDGAIDVITSSIDAHGEPALLVGHSLGGYLALAAAARHPERLAGLVVTGSTAIPNKIFAAPFLGGYHALNRLPRQGDTASQIAMRLTAPPPAARAIIDNGIATEVIPAVVRDVVAFDPIAAARSFPGPTWYINGRHDHFRIHERRFLRASRENGHSAELRIIAGAGHYLPLTHAVEFTTHLEDIAASLRAG</sequence>
<dbReference type="InterPro" id="IPR000073">
    <property type="entry name" value="AB_hydrolase_1"/>
</dbReference>
<evidence type="ECO:0000259" key="1">
    <source>
        <dbReference type="Pfam" id="PF12697"/>
    </source>
</evidence>
<name>A0A927PKZ1_9ACTN</name>
<dbReference type="InterPro" id="IPR029058">
    <property type="entry name" value="AB_hydrolase_fold"/>
</dbReference>
<gene>
    <name evidence="2" type="ORF">HT102_00120</name>
</gene>
<dbReference type="EMBL" id="JACYWE010000001">
    <property type="protein sequence ID" value="MBD8504891.1"/>
    <property type="molecule type" value="Genomic_DNA"/>
</dbReference>
<accession>A0A927PKZ1</accession>
<feature type="domain" description="AB hydrolase-1" evidence="1">
    <location>
        <begin position="7"/>
        <end position="228"/>
    </location>
</feature>
<evidence type="ECO:0000313" key="2">
    <source>
        <dbReference type="EMBL" id="MBD8504891.1"/>
    </source>
</evidence>
<keyword evidence="2" id="KW-0378">Hydrolase</keyword>
<reference evidence="2" key="1">
    <citation type="submission" date="2020-09" db="EMBL/GenBank/DDBJ databases">
        <title>Hoyosella lacisalsi sp. nov., a halotolerant actinobacterium isolated from soil of Lake Gudzhirganskoe.</title>
        <authorList>
            <person name="Yang Q."/>
            <person name="Guo P.Y."/>
            <person name="Liu S.W."/>
            <person name="Li F.N."/>
            <person name="Sun C.H."/>
        </authorList>
    </citation>
    <scope>NUCLEOTIDE SEQUENCE</scope>
    <source>
        <strain evidence="2">G463</strain>
    </source>
</reference>
<keyword evidence="3" id="KW-1185">Reference proteome</keyword>
<comment type="caution">
    <text evidence="2">The sequence shown here is derived from an EMBL/GenBank/DDBJ whole genome shotgun (WGS) entry which is preliminary data.</text>
</comment>
<dbReference type="PANTHER" id="PTHR43689:SF8">
    <property type="entry name" value="ALPHA_BETA-HYDROLASES SUPERFAMILY PROTEIN"/>
    <property type="match status" value="1"/>
</dbReference>
<organism evidence="2 3">
    <name type="scientific">Lolliginicoccus lacisalsi</name>
    <dbReference type="NCBI Taxonomy" id="2742202"/>
    <lineage>
        <taxon>Bacteria</taxon>
        <taxon>Bacillati</taxon>
        <taxon>Actinomycetota</taxon>
        <taxon>Actinomycetes</taxon>
        <taxon>Mycobacteriales</taxon>
        <taxon>Hoyosellaceae</taxon>
        <taxon>Lolliginicoccus</taxon>
    </lineage>
</organism>
<dbReference type="SUPFAM" id="SSF53474">
    <property type="entry name" value="alpha/beta-Hydrolases"/>
    <property type="match status" value="1"/>
</dbReference>
<evidence type="ECO:0000313" key="3">
    <source>
        <dbReference type="Proteomes" id="UP000642993"/>
    </source>
</evidence>
<proteinExistence type="predicted"/>
<dbReference type="PRINTS" id="PR00111">
    <property type="entry name" value="ABHYDROLASE"/>
</dbReference>
<dbReference type="AlphaFoldDB" id="A0A927PKZ1"/>
<dbReference type="GO" id="GO:0016787">
    <property type="term" value="F:hydrolase activity"/>
    <property type="evidence" value="ECO:0007669"/>
    <property type="project" value="UniProtKB-KW"/>
</dbReference>
<dbReference type="Proteomes" id="UP000642993">
    <property type="component" value="Unassembled WGS sequence"/>
</dbReference>
<protein>
    <submittedName>
        <fullName evidence="2">Alpha/beta hydrolase</fullName>
    </submittedName>
</protein>
<dbReference type="PANTHER" id="PTHR43689">
    <property type="entry name" value="HYDROLASE"/>
    <property type="match status" value="1"/>
</dbReference>
<dbReference type="Pfam" id="PF12697">
    <property type="entry name" value="Abhydrolase_6"/>
    <property type="match status" value="1"/>
</dbReference>